<evidence type="ECO:0000313" key="2">
    <source>
        <dbReference type="EMBL" id="SEK95529.1"/>
    </source>
</evidence>
<sequence length="175" mass="18460">MGGGGKGGKGGGGSGSIDVTSTSNSIVDANTNATINSTSDNDITSNSTNTIDSKATAQLQVLGLDDIKLKTDTRSDARTQLEMDLKPLQVDLCLKLGLERFPSTKICKPQQQHFALTLFGVEVVGFNYSSEQKTLIEDMGRRPFVVGGDHACGPAQHAHVDSDLDGDGVRIHLSD</sequence>
<organism evidence="2 3">
    <name type="scientific">Paraburkholderia caballeronis</name>
    <dbReference type="NCBI Taxonomy" id="416943"/>
    <lineage>
        <taxon>Bacteria</taxon>
        <taxon>Pseudomonadati</taxon>
        <taxon>Pseudomonadota</taxon>
        <taxon>Betaproteobacteria</taxon>
        <taxon>Burkholderiales</taxon>
        <taxon>Burkholderiaceae</taxon>
        <taxon>Paraburkholderia</taxon>
    </lineage>
</organism>
<dbReference type="Proteomes" id="UP000199120">
    <property type="component" value="Unassembled WGS sequence"/>
</dbReference>
<reference evidence="3" key="1">
    <citation type="submission" date="2016-10" db="EMBL/GenBank/DDBJ databases">
        <authorList>
            <person name="Varghese N."/>
            <person name="Submissions S."/>
        </authorList>
    </citation>
    <scope>NUCLEOTIDE SEQUENCE [LARGE SCALE GENOMIC DNA]</scope>
    <source>
        <strain evidence="3">LMG 26416</strain>
    </source>
</reference>
<protein>
    <submittedName>
        <fullName evidence="2">Uncharacterized protein</fullName>
    </submittedName>
</protein>
<accession>A0A1H7L976</accession>
<keyword evidence="3" id="KW-1185">Reference proteome</keyword>
<dbReference type="AlphaFoldDB" id="A0A1H7L976"/>
<dbReference type="RefSeq" id="WP_090547934.1">
    <property type="nucleotide sequence ID" value="NZ_FNSR01000002.1"/>
</dbReference>
<feature type="compositionally biased region" description="Gly residues" evidence="1">
    <location>
        <begin position="1"/>
        <end position="15"/>
    </location>
</feature>
<evidence type="ECO:0000256" key="1">
    <source>
        <dbReference type="SAM" id="MobiDB-lite"/>
    </source>
</evidence>
<proteinExistence type="predicted"/>
<gene>
    <name evidence="2" type="ORF">SAMN05192542_104248</name>
</gene>
<name>A0A1H7L976_9BURK</name>
<dbReference type="EMBL" id="FOAJ01000004">
    <property type="protein sequence ID" value="SEK95529.1"/>
    <property type="molecule type" value="Genomic_DNA"/>
</dbReference>
<feature type="region of interest" description="Disordered" evidence="1">
    <location>
        <begin position="1"/>
        <end position="23"/>
    </location>
</feature>
<dbReference type="STRING" id="416943.SAMN05445871_3927"/>
<evidence type="ECO:0000313" key="3">
    <source>
        <dbReference type="Proteomes" id="UP000199120"/>
    </source>
</evidence>